<feature type="region of interest" description="Disordered" evidence="1">
    <location>
        <begin position="403"/>
        <end position="453"/>
    </location>
</feature>
<keyword evidence="2" id="KW-0472">Membrane</keyword>
<evidence type="ECO:0000256" key="1">
    <source>
        <dbReference type="SAM" id="MobiDB-lite"/>
    </source>
</evidence>
<dbReference type="InParanoid" id="A0A067R843"/>
<evidence type="ECO:0000313" key="4">
    <source>
        <dbReference type="Proteomes" id="UP000027135"/>
    </source>
</evidence>
<keyword evidence="2" id="KW-1133">Transmembrane helix</keyword>
<keyword evidence="4" id="KW-1185">Reference proteome</keyword>
<dbReference type="Proteomes" id="UP000027135">
    <property type="component" value="Unassembled WGS sequence"/>
</dbReference>
<sequence length="660" mass="73184">MQLVVRTVLPLIPVKITVTCFLSTGSPMCAHRRVCAACHVLWNLVYVGAGIVQLVAGIFFLISLPIFKMGSNIWAGAWNIVVGIGGAMLSCIGDLTAKKQEALLFLTVSIFAINVVNIVILEIGEWHFFMTSNIQEIIGQKNLKKLVFYARVTTSISTAVAIVTSFLDSQFTFCSIQRSRPPKRSIHEQVSDIEYILPRKKPNSVGKQAHNIYSQYAQSWVFETDTAGSSKNESPYLKLPNVQVNEGNKTINLKNNKSARIDVHRTHNNEPKTCVVNPIVRVEQVSEESNGDRSLNYMKSFSRTPSPAALSESSSQDSNTNLPIYECLERLTEPALYRSRLNTAISLNAESSNIAVSPKPARPRSEIFTKDRLGIVEGLDFNDKVQYASLMVELQQTFLSKKKMFQQPTSPQSASESVAMEDSPEKTYSESKGSSCQESSQDDSQRTGHKGSDAEFCKELEAALQLIQDLESPNTIETPSETCKSIEEVDVVFTSAPMVCVQWENSECASPVPEDITSQGKERNSTAELQDIKLIAGVQEPSNIPSTSNKNSINMNNVKSNNNNIYKRVKRVLPPKMLLQDGVDTMNEVSTAGCHSQSAPSSTRWTVKSLLRKKTSLPMFAPELESAIFKSESLAYLTELELLARHARNKSIQRVRIKIP</sequence>
<feature type="transmembrane region" description="Helical" evidence="2">
    <location>
        <begin position="40"/>
        <end position="64"/>
    </location>
</feature>
<organism evidence="3 4">
    <name type="scientific">Zootermopsis nevadensis</name>
    <name type="common">Dampwood termite</name>
    <dbReference type="NCBI Taxonomy" id="136037"/>
    <lineage>
        <taxon>Eukaryota</taxon>
        <taxon>Metazoa</taxon>
        <taxon>Ecdysozoa</taxon>
        <taxon>Arthropoda</taxon>
        <taxon>Hexapoda</taxon>
        <taxon>Insecta</taxon>
        <taxon>Pterygota</taxon>
        <taxon>Neoptera</taxon>
        <taxon>Polyneoptera</taxon>
        <taxon>Dictyoptera</taxon>
        <taxon>Blattodea</taxon>
        <taxon>Blattoidea</taxon>
        <taxon>Termitoidae</taxon>
        <taxon>Termopsidae</taxon>
        <taxon>Zootermopsis</taxon>
    </lineage>
</organism>
<keyword evidence="2" id="KW-0812">Transmembrane</keyword>
<dbReference type="eggNOG" id="ENOG502S0Z9">
    <property type="taxonomic scope" value="Eukaryota"/>
</dbReference>
<dbReference type="EMBL" id="KK852680">
    <property type="protein sequence ID" value="KDR18627.1"/>
    <property type="molecule type" value="Genomic_DNA"/>
</dbReference>
<accession>A0A067R843</accession>
<name>A0A067R843_ZOONE</name>
<feature type="compositionally biased region" description="Basic and acidic residues" evidence="1">
    <location>
        <begin position="443"/>
        <end position="453"/>
    </location>
</feature>
<dbReference type="OMA" id="WENSECA"/>
<dbReference type="AlphaFoldDB" id="A0A067R843"/>
<feature type="region of interest" description="Disordered" evidence="1">
    <location>
        <begin position="285"/>
        <end position="318"/>
    </location>
</feature>
<feature type="compositionally biased region" description="Polar residues" evidence="1">
    <location>
        <begin position="297"/>
        <end position="318"/>
    </location>
</feature>
<evidence type="ECO:0000313" key="3">
    <source>
        <dbReference type="EMBL" id="KDR18627.1"/>
    </source>
</evidence>
<feature type="compositionally biased region" description="Low complexity" evidence="1">
    <location>
        <begin position="430"/>
        <end position="439"/>
    </location>
</feature>
<feature type="compositionally biased region" description="Polar residues" evidence="1">
    <location>
        <begin position="406"/>
        <end position="416"/>
    </location>
</feature>
<protein>
    <submittedName>
        <fullName evidence="3">Uncharacterized protein</fullName>
    </submittedName>
</protein>
<proteinExistence type="predicted"/>
<evidence type="ECO:0000256" key="2">
    <source>
        <dbReference type="SAM" id="Phobius"/>
    </source>
</evidence>
<gene>
    <name evidence="3" type="ORF">L798_06607</name>
</gene>
<feature type="transmembrane region" description="Helical" evidence="2">
    <location>
        <begin position="76"/>
        <end position="97"/>
    </location>
</feature>
<feature type="transmembrane region" description="Helical" evidence="2">
    <location>
        <begin position="103"/>
        <end position="125"/>
    </location>
</feature>
<reference evidence="3 4" key="1">
    <citation type="journal article" date="2014" name="Nat. Commun.">
        <title>Molecular traces of alternative social organization in a termite genome.</title>
        <authorList>
            <person name="Terrapon N."/>
            <person name="Li C."/>
            <person name="Robertson H.M."/>
            <person name="Ji L."/>
            <person name="Meng X."/>
            <person name="Booth W."/>
            <person name="Chen Z."/>
            <person name="Childers C.P."/>
            <person name="Glastad K.M."/>
            <person name="Gokhale K."/>
            <person name="Gowin J."/>
            <person name="Gronenberg W."/>
            <person name="Hermansen R.A."/>
            <person name="Hu H."/>
            <person name="Hunt B.G."/>
            <person name="Huylmans A.K."/>
            <person name="Khalil S.M."/>
            <person name="Mitchell R.D."/>
            <person name="Munoz-Torres M.C."/>
            <person name="Mustard J.A."/>
            <person name="Pan H."/>
            <person name="Reese J.T."/>
            <person name="Scharf M.E."/>
            <person name="Sun F."/>
            <person name="Vogel H."/>
            <person name="Xiao J."/>
            <person name="Yang W."/>
            <person name="Yang Z."/>
            <person name="Yang Z."/>
            <person name="Zhou J."/>
            <person name="Zhu J."/>
            <person name="Brent C.S."/>
            <person name="Elsik C.G."/>
            <person name="Goodisman M.A."/>
            <person name="Liberles D.A."/>
            <person name="Roe R.M."/>
            <person name="Vargo E.L."/>
            <person name="Vilcinskas A."/>
            <person name="Wang J."/>
            <person name="Bornberg-Bauer E."/>
            <person name="Korb J."/>
            <person name="Zhang G."/>
            <person name="Liebig J."/>
        </authorList>
    </citation>
    <scope>NUCLEOTIDE SEQUENCE [LARGE SCALE GENOMIC DNA]</scope>
    <source>
        <tissue evidence="3">Whole organism</tissue>
    </source>
</reference>